<protein>
    <submittedName>
        <fullName evidence="3">Crp/Fnr family transcriptional regulator</fullName>
    </submittedName>
</protein>
<dbReference type="SMART" id="SM00100">
    <property type="entry name" value="cNMP"/>
    <property type="match status" value="1"/>
</dbReference>
<comment type="caution">
    <text evidence="3">The sequence shown here is derived from an EMBL/GenBank/DDBJ whole genome shotgun (WGS) entry which is preliminary data.</text>
</comment>
<dbReference type="InterPro" id="IPR018490">
    <property type="entry name" value="cNMP-bd_dom_sf"/>
</dbReference>
<dbReference type="InterPro" id="IPR036259">
    <property type="entry name" value="MFS_trans_sf"/>
</dbReference>
<feature type="transmembrane region" description="Helical" evidence="1">
    <location>
        <begin position="122"/>
        <end position="140"/>
    </location>
</feature>
<feature type="transmembrane region" description="Helical" evidence="1">
    <location>
        <begin position="21"/>
        <end position="42"/>
    </location>
</feature>
<dbReference type="AlphaFoldDB" id="A0A2S7IG73"/>
<dbReference type="EMBL" id="PTRA01000006">
    <property type="protein sequence ID" value="PQA54402.1"/>
    <property type="molecule type" value="Genomic_DNA"/>
</dbReference>
<feature type="transmembrane region" description="Helical" evidence="1">
    <location>
        <begin position="175"/>
        <end position="197"/>
    </location>
</feature>
<feature type="transmembrane region" description="Helical" evidence="1">
    <location>
        <begin position="298"/>
        <end position="321"/>
    </location>
</feature>
<dbReference type="InterPro" id="IPR000595">
    <property type="entry name" value="cNMP-bd_dom"/>
</dbReference>
<proteinExistence type="predicted"/>
<feature type="domain" description="Cyclic nucleotide-binding" evidence="2">
    <location>
        <begin position="906"/>
        <end position="1021"/>
    </location>
</feature>
<accession>A0A2S7IG73</accession>
<dbReference type="Pfam" id="PF00027">
    <property type="entry name" value="cNMP_binding"/>
    <property type="match status" value="1"/>
</dbReference>
<feature type="transmembrane region" description="Helical" evidence="1">
    <location>
        <begin position="54"/>
        <end position="74"/>
    </location>
</feature>
<dbReference type="InterPro" id="IPR014710">
    <property type="entry name" value="RmlC-like_jellyroll"/>
</dbReference>
<dbReference type="RefSeq" id="WP_104715526.1">
    <property type="nucleotide sequence ID" value="NZ_PTRA01000006.1"/>
</dbReference>
<dbReference type="PROSITE" id="PS00889">
    <property type="entry name" value="CNMP_BINDING_2"/>
    <property type="match status" value="1"/>
</dbReference>
<dbReference type="Gene3D" id="1.25.10.10">
    <property type="entry name" value="Leucine-rich Repeat Variant"/>
    <property type="match status" value="2"/>
</dbReference>
<dbReference type="CDD" id="cd00038">
    <property type="entry name" value="CAP_ED"/>
    <property type="match status" value="1"/>
</dbReference>
<dbReference type="PROSITE" id="PS50077">
    <property type="entry name" value="HEAT_REPEAT"/>
    <property type="match status" value="1"/>
</dbReference>
<dbReference type="Proteomes" id="UP000239590">
    <property type="component" value="Unassembled WGS sequence"/>
</dbReference>
<keyword evidence="1" id="KW-0812">Transmembrane</keyword>
<dbReference type="InterPro" id="IPR018488">
    <property type="entry name" value="cNMP-bd_CS"/>
</dbReference>
<dbReference type="InterPro" id="IPR021133">
    <property type="entry name" value="HEAT_type_2"/>
</dbReference>
<keyword evidence="1" id="KW-0472">Membrane</keyword>
<dbReference type="Gene3D" id="2.60.120.10">
    <property type="entry name" value="Jelly Rolls"/>
    <property type="match status" value="1"/>
</dbReference>
<feature type="transmembrane region" description="Helical" evidence="1">
    <location>
        <begin position="399"/>
        <end position="417"/>
    </location>
</feature>
<evidence type="ECO:0000313" key="3">
    <source>
        <dbReference type="EMBL" id="PQA54402.1"/>
    </source>
</evidence>
<dbReference type="CDD" id="cd06174">
    <property type="entry name" value="MFS"/>
    <property type="match status" value="1"/>
</dbReference>
<dbReference type="OrthoDB" id="9810708at2"/>
<dbReference type="PANTHER" id="PTHR23011">
    <property type="entry name" value="CYCLIC NUCLEOTIDE-BINDING DOMAIN CONTAINING PROTEIN"/>
    <property type="match status" value="1"/>
</dbReference>
<evidence type="ECO:0000313" key="4">
    <source>
        <dbReference type="Proteomes" id="UP000239590"/>
    </source>
</evidence>
<dbReference type="InterPro" id="IPR011989">
    <property type="entry name" value="ARM-like"/>
</dbReference>
<sequence length="1034" mass="115500">MLTTDGFRRYLGIHPEETRTVWLFFLHHFLLGIGTIQLYVAANAILLENDPATSLPLAYIASAIGMILIGKAYAHYEHHLGLSSVALRVLWTVSVMTLLVMLVVWVGHSIIAAIGIMVGYRMIYLLTSLEFWGVSAVVFDTRQGKRLFSIISSGDMPAKALGAVLAALVHAHADLLTLLGVSLLAFLGALFTLKLTLRSHAIRTRDRSTARRRPQSRLIQQLFGGSELVFFMCLSILTVACFATKIEFNFFLDVKHRFHDQSEVIAYVSYWLAGTYVLAMLVKLLLSRRALDRLGVQTSLLVLPLVALIGLLGLAITRSVVGDETVLLVWACLLYVSVEVIRRSLFDAVFLVLFQPLTPQQRLLGHTLAKGMYEPLGLGLAGLLLGLSQWLSLSESKVIWFWLIFPVATGLLIRRAYRFYLHTLGDALSRRFLPGEQVALPGEIALAAEQDLTSPSPERVLAAVAWFEENQPTLLAQKTLPLLRHPDALVRLGVLERLGPEAKQMPLQPLLTDTHPQVRQRTAQLLAQQAGPIRELLESPDRGIQKGALLGRLQKDRTDSIAREQLDRWVNASTEEEQVAALEVIRHLHLTEYTAFVQKGLQSTQPAVVKQAIETAGRHSSLVPQLLTLLHDRSYGRATLRNLRQAASENLSAFTPLLDAPTEQRRMLAQLLSTLQTPESEQWLMRLAGESDRTVRETALHSLRHFPSSSENRLFFETLLSEELALAEQIQAGQYAAMDAEWQSALGYEMERVLKRILRILSKLYDAEALNQIQQSLQHPSQERSANALEMLENLVPRPVYRLFRTQLEASASIVPESMAESVASILEEGTTLFTEWTVSVALRRWNSWVGDPKLVTAYLSHPIHLLSESAENTLAAFEKNTPMHAHATSSHSAHELVQILKNTPLFASTAENVLASIIPIMKQVHFPAGEVIIRKGDLGDSMFVILSGEIEIYDQDTLLAEMGRGDLFGELALLDSEPRSATVIAQTAATLFRIDQEDFYDLMEERDEVLRNVMRVLCQRIRHQNEVVTAQAK</sequence>
<dbReference type="SUPFAM" id="SSF103473">
    <property type="entry name" value="MFS general substrate transporter"/>
    <property type="match status" value="1"/>
</dbReference>
<dbReference type="PRINTS" id="PR00103">
    <property type="entry name" value="CAMPKINASE"/>
</dbReference>
<feature type="transmembrane region" description="Helical" evidence="1">
    <location>
        <begin position="86"/>
        <end position="116"/>
    </location>
</feature>
<evidence type="ECO:0000256" key="1">
    <source>
        <dbReference type="SAM" id="Phobius"/>
    </source>
</evidence>
<feature type="transmembrane region" description="Helical" evidence="1">
    <location>
        <begin position="375"/>
        <end position="393"/>
    </location>
</feature>
<feature type="transmembrane region" description="Helical" evidence="1">
    <location>
        <begin position="264"/>
        <end position="286"/>
    </location>
</feature>
<dbReference type="PROSITE" id="PS50042">
    <property type="entry name" value="CNMP_BINDING_3"/>
    <property type="match status" value="1"/>
</dbReference>
<dbReference type="PANTHER" id="PTHR23011:SF28">
    <property type="entry name" value="CYCLIC NUCLEOTIDE-BINDING DOMAIN CONTAINING PROTEIN"/>
    <property type="match status" value="1"/>
</dbReference>
<name>A0A2S7IG73_9BACT</name>
<keyword evidence="4" id="KW-1185">Reference proteome</keyword>
<dbReference type="SUPFAM" id="SSF51206">
    <property type="entry name" value="cAMP-binding domain-like"/>
    <property type="match status" value="1"/>
</dbReference>
<dbReference type="PROSITE" id="PS00888">
    <property type="entry name" value="CNMP_BINDING_1"/>
    <property type="match status" value="1"/>
</dbReference>
<organism evidence="3 4">
    <name type="scientific">Siphonobacter curvatus</name>
    <dbReference type="NCBI Taxonomy" id="2094562"/>
    <lineage>
        <taxon>Bacteria</taxon>
        <taxon>Pseudomonadati</taxon>
        <taxon>Bacteroidota</taxon>
        <taxon>Cytophagia</taxon>
        <taxon>Cytophagales</taxon>
        <taxon>Cytophagaceae</taxon>
        <taxon>Siphonobacter</taxon>
    </lineage>
</organism>
<evidence type="ECO:0000259" key="2">
    <source>
        <dbReference type="PROSITE" id="PS50042"/>
    </source>
</evidence>
<dbReference type="SUPFAM" id="SSF48371">
    <property type="entry name" value="ARM repeat"/>
    <property type="match status" value="1"/>
</dbReference>
<keyword evidence="1" id="KW-1133">Transmembrane helix</keyword>
<feature type="transmembrane region" description="Helical" evidence="1">
    <location>
        <begin position="147"/>
        <end position="169"/>
    </location>
</feature>
<dbReference type="InterPro" id="IPR016024">
    <property type="entry name" value="ARM-type_fold"/>
</dbReference>
<reference evidence="4" key="1">
    <citation type="submission" date="2018-02" db="EMBL/GenBank/DDBJ databases">
        <title>Genome sequencing of Solimonas sp. HR-BB.</title>
        <authorList>
            <person name="Lee Y."/>
            <person name="Jeon C.O."/>
        </authorList>
    </citation>
    <scope>NUCLEOTIDE SEQUENCE [LARGE SCALE GENOMIC DNA]</scope>
    <source>
        <strain evidence="4">HR-U</strain>
    </source>
</reference>
<gene>
    <name evidence="3" type="ORF">C5O19_21875</name>
</gene>
<feature type="transmembrane region" description="Helical" evidence="1">
    <location>
        <begin position="218"/>
        <end position="244"/>
    </location>
</feature>